<dbReference type="InterPro" id="IPR006555">
    <property type="entry name" value="ATP-dep_Helicase_C"/>
</dbReference>
<dbReference type="SMART" id="SM00491">
    <property type="entry name" value="HELICc2"/>
    <property type="match status" value="1"/>
</dbReference>
<evidence type="ECO:0000256" key="9">
    <source>
        <dbReference type="ARBA" id="ARBA00022806"/>
    </source>
</evidence>
<comment type="caution">
    <text evidence="24">The sequence shown here is derived from an EMBL/GenBank/DDBJ whole genome shotgun (WGS) entry which is preliminary data.</text>
</comment>
<keyword evidence="7" id="KW-0547">Nucleotide-binding</keyword>
<dbReference type="SUPFAM" id="SSF52540">
    <property type="entry name" value="P-loop containing nucleoside triphosphate hydrolases"/>
    <property type="match status" value="1"/>
</dbReference>
<evidence type="ECO:0000313" key="24">
    <source>
        <dbReference type="EMBL" id="KAJ2778665.1"/>
    </source>
</evidence>
<keyword evidence="14" id="KW-0539">Nucleus</keyword>
<evidence type="ECO:0000256" key="14">
    <source>
        <dbReference type="ARBA" id="ARBA00023242"/>
    </source>
</evidence>
<dbReference type="InterPro" id="IPR010614">
    <property type="entry name" value="RAD3-like_helicase_DEAD"/>
</dbReference>
<evidence type="ECO:0000256" key="22">
    <source>
        <dbReference type="SAM" id="MobiDB-lite"/>
    </source>
</evidence>
<evidence type="ECO:0000256" key="10">
    <source>
        <dbReference type="ARBA" id="ARBA00022840"/>
    </source>
</evidence>
<evidence type="ECO:0000256" key="21">
    <source>
        <dbReference type="ARBA" id="ARBA00048954"/>
    </source>
</evidence>
<evidence type="ECO:0000256" key="5">
    <source>
        <dbReference type="ARBA" id="ARBA00017386"/>
    </source>
</evidence>
<evidence type="ECO:0000256" key="3">
    <source>
        <dbReference type="ARBA" id="ARBA00008435"/>
    </source>
</evidence>
<evidence type="ECO:0000256" key="19">
    <source>
        <dbReference type="ARBA" id="ARBA00045008"/>
    </source>
</evidence>
<comment type="similarity">
    <text evidence="3">Belongs to the DEAD box helicase family. DEAH subfamily. DDX11/CHL1 sub-subfamily.</text>
</comment>
<dbReference type="Pfam" id="PF13307">
    <property type="entry name" value="Helicase_C_2"/>
    <property type="match status" value="1"/>
</dbReference>
<keyword evidence="9 24" id="KW-0347">Helicase</keyword>
<dbReference type="AlphaFoldDB" id="A0A9W8LFR8"/>
<dbReference type="EMBL" id="JANBUM010000338">
    <property type="protein sequence ID" value="KAJ2778665.1"/>
    <property type="molecule type" value="Genomic_DNA"/>
</dbReference>
<evidence type="ECO:0000259" key="23">
    <source>
        <dbReference type="PROSITE" id="PS51193"/>
    </source>
</evidence>
<dbReference type="NCBIfam" id="TIGR00604">
    <property type="entry name" value="rad3"/>
    <property type="match status" value="1"/>
</dbReference>
<evidence type="ECO:0000256" key="20">
    <source>
        <dbReference type="ARBA" id="ARBA00045702"/>
    </source>
</evidence>
<feature type="region of interest" description="Disordered" evidence="22">
    <location>
        <begin position="136"/>
        <end position="187"/>
    </location>
</feature>
<evidence type="ECO:0000256" key="1">
    <source>
        <dbReference type="ARBA" id="ARBA00001966"/>
    </source>
</evidence>
<keyword evidence="10" id="KW-0067">ATP-binding</keyword>
<keyword evidence="11" id="KW-0408">Iron</keyword>
<dbReference type="PROSITE" id="PS51193">
    <property type="entry name" value="HELICASE_ATP_BIND_2"/>
    <property type="match status" value="1"/>
</dbReference>
<gene>
    <name evidence="24" type="primary">DDX11</name>
    <name evidence="24" type="ORF">GGI15_004112</name>
</gene>
<evidence type="ECO:0000256" key="7">
    <source>
        <dbReference type="ARBA" id="ARBA00022741"/>
    </source>
</evidence>
<evidence type="ECO:0000256" key="11">
    <source>
        <dbReference type="ARBA" id="ARBA00023004"/>
    </source>
</evidence>
<dbReference type="OrthoDB" id="267079at2759"/>
<evidence type="ECO:0000256" key="6">
    <source>
        <dbReference type="ARBA" id="ARBA00022723"/>
    </source>
</evidence>
<keyword evidence="13" id="KW-0413">Isomerase</keyword>
<evidence type="ECO:0000256" key="13">
    <source>
        <dbReference type="ARBA" id="ARBA00023235"/>
    </source>
</evidence>
<dbReference type="InterPro" id="IPR006554">
    <property type="entry name" value="Helicase-like_DEXD_c2"/>
</dbReference>
<feature type="domain" description="Helicase ATP-binding" evidence="23">
    <location>
        <begin position="18"/>
        <end position="405"/>
    </location>
</feature>
<dbReference type="GO" id="GO:0043139">
    <property type="term" value="F:5'-3' DNA helicase activity"/>
    <property type="evidence" value="ECO:0007669"/>
    <property type="project" value="UniProtKB-EC"/>
</dbReference>
<feature type="region of interest" description="Disordered" evidence="22">
    <location>
        <begin position="103"/>
        <end position="122"/>
    </location>
</feature>
<dbReference type="InterPro" id="IPR013020">
    <property type="entry name" value="Rad3/Chl1-like"/>
</dbReference>
<evidence type="ECO:0000256" key="18">
    <source>
        <dbReference type="ARBA" id="ARBA00044998"/>
    </source>
</evidence>
<feature type="compositionally biased region" description="Basic and acidic residues" evidence="22">
    <location>
        <begin position="107"/>
        <end position="122"/>
    </location>
</feature>
<evidence type="ECO:0000256" key="17">
    <source>
        <dbReference type="ARBA" id="ARBA00044969"/>
    </source>
</evidence>
<keyword evidence="15" id="KW-0131">Cell cycle</keyword>
<comment type="catalytic activity">
    <reaction evidence="21">
        <text>ATP + H2O = ADP + phosphate + H(+)</text>
        <dbReference type="Rhea" id="RHEA:13065"/>
        <dbReference type="ChEBI" id="CHEBI:15377"/>
        <dbReference type="ChEBI" id="CHEBI:15378"/>
        <dbReference type="ChEBI" id="CHEBI:30616"/>
        <dbReference type="ChEBI" id="CHEBI:43474"/>
        <dbReference type="ChEBI" id="CHEBI:456216"/>
        <dbReference type="EC" id="5.6.2.3"/>
    </reaction>
</comment>
<dbReference type="GO" id="GO:0016818">
    <property type="term" value="F:hydrolase activity, acting on acid anhydrides, in phosphorus-containing anhydrides"/>
    <property type="evidence" value="ECO:0007669"/>
    <property type="project" value="InterPro"/>
</dbReference>
<sequence length="829" mass="89714">MTTDGGEDEGARLATPADAAAFGFPFAPYAIQLDFMQRLFDTIEQRSLGVFESPTGTGKSLSLLCGALTWLRQHEQRLQQARPAEEPSGDEKEPDWVRAYARKTRQQRREDAAGEREQRQKKYDAWVARVRRREAAAAQGAMRPTKRRRADSDGEAQSDDDVLVADYRSDSGGSSGSDDSDDEPEEPRGTQIVFASRTHSQLQQLMGELKRTQHAHGLRALTLGGRTQLCGHPRERQRPAAQLNERCLAMQQKAATRCPLLPARRTPLLDFRAAAHGHGPADIEDLARLGQRLHVCAYYGARAAAPAAQLVAMPYNMLLSAAARQAMRVDLRGSVVVVDEAHNLVDAVLAVHSPVLDQLAVDRLAACVAAYRARYWRRLSPENTRHVLQLGALLRALARYLRRVVQERKGAEGAATRVLRVNAFLHDARAEQFNVHAVARYLRVSQLGRKLNMFHDRHGGGDADGDVGAGASAAQQGATSPAAAIAALEAFIACIGSPERSAARVVVAADGDSARLKYLLLDAAEPFAEILRDARAVILAGGTMAPADDLVRQLRPAGHAEDARLFAWPHVVDASHVCATVVASGPTARPLRFARSDLADSSGLADAGLALAALCRVVPGGVVVFFPSYALLRRAHALWRESQVLARIEKAKHRVFAEDSSRAAADGDAGEDVLQAYSRCVGQSGGAVLLSVVGGRLSEGINFSDALGRAVVMVGLPFPNLGDAELRARLDYQDAAEPGADLGPRARAMYDALCMRAVNQSIGRAIRHRNDYAAIIFLDARYAEPRIAAKLPRWITNADSKDAGPLRPLPFGPALAQIAAFFKRDFAAQ</sequence>
<proteinExistence type="inferred from homology"/>
<dbReference type="GO" id="GO:0051536">
    <property type="term" value="F:iron-sulfur cluster binding"/>
    <property type="evidence" value="ECO:0007669"/>
    <property type="project" value="UniProtKB-KW"/>
</dbReference>
<dbReference type="InterPro" id="IPR014013">
    <property type="entry name" value="Helic_SF1/SF2_ATP-bd_DinG/Rad3"/>
</dbReference>
<dbReference type="SMART" id="SM00488">
    <property type="entry name" value="DEXDc2"/>
    <property type="match status" value="1"/>
</dbReference>
<evidence type="ECO:0000256" key="8">
    <source>
        <dbReference type="ARBA" id="ARBA00022801"/>
    </source>
</evidence>
<evidence type="ECO:0000256" key="4">
    <source>
        <dbReference type="ARBA" id="ARBA00016387"/>
    </source>
</evidence>
<dbReference type="GO" id="GO:0046872">
    <property type="term" value="F:metal ion binding"/>
    <property type="evidence" value="ECO:0007669"/>
    <property type="project" value="UniProtKB-KW"/>
</dbReference>
<dbReference type="GO" id="GO:0034085">
    <property type="term" value="P:establishment of sister chromatid cohesion"/>
    <property type="evidence" value="ECO:0007669"/>
    <property type="project" value="TreeGrafter"/>
</dbReference>
<comment type="subcellular location">
    <subcellularLocation>
        <location evidence="2">Nucleus</location>
    </subcellularLocation>
</comment>
<comment type="cofactor">
    <cofactor evidence="1">
        <name>[4Fe-4S] cluster</name>
        <dbReference type="ChEBI" id="CHEBI:49883"/>
    </cofactor>
</comment>
<protein>
    <recommendedName>
        <fullName evidence="5">ATP-dependent DNA helicase CHL1</fullName>
        <ecNumber evidence="17">5.6.2.3</ecNumber>
    </recommendedName>
    <alternativeName>
        <fullName evidence="4">ATP-dependent DNA helicase chl1</fullName>
    </alternativeName>
    <alternativeName>
        <fullName evidence="16">Chromosome loss protein 1</fullName>
    </alternativeName>
    <alternativeName>
        <fullName evidence="18 19">DNA 5'-3' helicase CHL1</fullName>
    </alternativeName>
</protein>
<evidence type="ECO:0000256" key="2">
    <source>
        <dbReference type="ARBA" id="ARBA00004123"/>
    </source>
</evidence>
<dbReference type="Pfam" id="PF06733">
    <property type="entry name" value="DEAD_2"/>
    <property type="match status" value="1"/>
</dbReference>
<evidence type="ECO:0000256" key="12">
    <source>
        <dbReference type="ARBA" id="ARBA00023014"/>
    </source>
</evidence>
<reference evidence="24" key="1">
    <citation type="submission" date="2022-07" db="EMBL/GenBank/DDBJ databases">
        <title>Phylogenomic reconstructions and comparative analyses of Kickxellomycotina fungi.</title>
        <authorList>
            <person name="Reynolds N.K."/>
            <person name="Stajich J.E."/>
            <person name="Barry K."/>
            <person name="Grigoriev I.V."/>
            <person name="Crous P."/>
            <person name="Smith M.E."/>
        </authorList>
    </citation>
    <scope>NUCLEOTIDE SEQUENCE</scope>
    <source>
        <strain evidence="24">BCRC 34489</strain>
    </source>
</reference>
<dbReference type="EC" id="5.6.2.3" evidence="17"/>
<accession>A0A9W8LFR8</accession>
<evidence type="ECO:0000256" key="16">
    <source>
        <dbReference type="ARBA" id="ARBA00029709"/>
    </source>
</evidence>
<dbReference type="Gene3D" id="3.40.50.300">
    <property type="entry name" value="P-loop containing nucleotide triphosphate hydrolases"/>
    <property type="match status" value="3"/>
</dbReference>
<dbReference type="InterPro" id="IPR045028">
    <property type="entry name" value="DinG/Rad3-like"/>
</dbReference>
<dbReference type="Proteomes" id="UP001140172">
    <property type="component" value="Unassembled WGS sequence"/>
</dbReference>
<feature type="compositionally biased region" description="Acidic residues" evidence="22">
    <location>
        <begin position="153"/>
        <end position="163"/>
    </location>
</feature>
<organism evidence="24 25">
    <name type="scientific">Coemansia interrupta</name>
    <dbReference type="NCBI Taxonomy" id="1126814"/>
    <lineage>
        <taxon>Eukaryota</taxon>
        <taxon>Fungi</taxon>
        <taxon>Fungi incertae sedis</taxon>
        <taxon>Zoopagomycota</taxon>
        <taxon>Kickxellomycotina</taxon>
        <taxon>Kickxellomycetes</taxon>
        <taxon>Kickxellales</taxon>
        <taxon>Kickxellaceae</taxon>
        <taxon>Coemansia</taxon>
    </lineage>
</organism>
<dbReference type="GO" id="GO:0006139">
    <property type="term" value="P:nucleobase-containing compound metabolic process"/>
    <property type="evidence" value="ECO:0007669"/>
    <property type="project" value="InterPro"/>
</dbReference>
<dbReference type="GO" id="GO:0003677">
    <property type="term" value="F:DNA binding"/>
    <property type="evidence" value="ECO:0007669"/>
    <property type="project" value="InterPro"/>
</dbReference>
<keyword evidence="12" id="KW-0411">Iron-sulfur</keyword>
<evidence type="ECO:0000256" key="15">
    <source>
        <dbReference type="ARBA" id="ARBA00023306"/>
    </source>
</evidence>
<name>A0A9W8LFR8_9FUNG</name>
<dbReference type="GO" id="GO:0005634">
    <property type="term" value="C:nucleus"/>
    <property type="evidence" value="ECO:0007669"/>
    <property type="project" value="UniProtKB-SubCell"/>
</dbReference>
<dbReference type="GO" id="GO:0005524">
    <property type="term" value="F:ATP binding"/>
    <property type="evidence" value="ECO:0007669"/>
    <property type="project" value="UniProtKB-KW"/>
</dbReference>
<comment type="function">
    <text evidence="20">ATP-dependent DNA helicase important for chromosome transmission and normal cell cycle progression in G(2)/M. May have a role in changing DNA topology to allow the loading of proteins involved in maintaining sister chromatid cohesion in the vicinity of the centromeres. Has a specific role in chromosome segregation during meiosis II.</text>
</comment>
<evidence type="ECO:0000313" key="25">
    <source>
        <dbReference type="Proteomes" id="UP001140172"/>
    </source>
</evidence>
<dbReference type="PANTHER" id="PTHR11472:SF41">
    <property type="entry name" value="ATP-DEPENDENT DNA HELICASE DDX11-RELATED"/>
    <property type="match status" value="1"/>
</dbReference>
<dbReference type="InterPro" id="IPR027417">
    <property type="entry name" value="P-loop_NTPase"/>
</dbReference>
<keyword evidence="8" id="KW-0378">Hydrolase</keyword>
<keyword evidence="25" id="KW-1185">Reference proteome</keyword>
<dbReference type="PANTHER" id="PTHR11472">
    <property type="entry name" value="DNA REPAIR DEAD HELICASE RAD3/XP-D SUBFAMILY MEMBER"/>
    <property type="match status" value="1"/>
</dbReference>
<keyword evidence="6" id="KW-0479">Metal-binding</keyword>